<dbReference type="AlphaFoldDB" id="A0AA39J5C1"/>
<organism evidence="1 2">
    <name type="scientific">Armillaria borealis</name>
    <dbReference type="NCBI Taxonomy" id="47425"/>
    <lineage>
        <taxon>Eukaryota</taxon>
        <taxon>Fungi</taxon>
        <taxon>Dikarya</taxon>
        <taxon>Basidiomycota</taxon>
        <taxon>Agaricomycotina</taxon>
        <taxon>Agaricomycetes</taxon>
        <taxon>Agaricomycetidae</taxon>
        <taxon>Agaricales</taxon>
        <taxon>Marasmiineae</taxon>
        <taxon>Physalacriaceae</taxon>
        <taxon>Armillaria</taxon>
    </lineage>
</organism>
<dbReference type="EMBL" id="JAUEPT010000060">
    <property type="protein sequence ID" value="KAK0435735.1"/>
    <property type="molecule type" value="Genomic_DNA"/>
</dbReference>
<protein>
    <submittedName>
        <fullName evidence="1">Uncharacterized protein</fullName>
    </submittedName>
</protein>
<evidence type="ECO:0000313" key="1">
    <source>
        <dbReference type="EMBL" id="KAK0435735.1"/>
    </source>
</evidence>
<keyword evidence="2" id="KW-1185">Reference proteome</keyword>
<comment type="caution">
    <text evidence="1">The sequence shown here is derived from an EMBL/GenBank/DDBJ whole genome shotgun (WGS) entry which is preliminary data.</text>
</comment>
<reference evidence="1" key="1">
    <citation type="submission" date="2023-06" db="EMBL/GenBank/DDBJ databases">
        <authorList>
            <consortium name="Lawrence Berkeley National Laboratory"/>
            <person name="Ahrendt S."/>
            <person name="Sahu N."/>
            <person name="Indic B."/>
            <person name="Wong-Bajracharya J."/>
            <person name="Merenyi Z."/>
            <person name="Ke H.-M."/>
            <person name="Monk M."/>
            <person name="Kocsube S."/>
            <person name="Drula E."/>
            <person name="Lipzen A."/>
            <person name="Balint B."/>
            <person name="Henrissat B."/>
            <person name="Andreopoulos B."/>
            <person name="Martin F.M."/>
            <person name="Harder C.B."/>
            <person name="Rigling D."/>
            <person name="Ford K.L."/>
            <person name="Foster G.D."/>
            <person name="Pangilinan J."/>
            <person name="Papanicolaou A."/>
            <person name="Barry K."/>
            <person name="LaButti K."/>
            <person name="Viragh M."/>
            <person name="Koriabine M."/>
            <person name="Yan M."/>
            <person name="Riley R."/>
            <person name="Champramary S."/>
            <person name="Plett K.L."/>
            <person name="Tsai I.J."/>
            <person name="Slot J."/>
            <person name="Sipos G."/>
            <person name="Plett J."/>
            <person name="Nagy L.G."/>
            <person name="Grigoriev I.V."/>
        </authorList>
    </citation>
    <scope>NUCLEOTIDE SEQUENCE</scope>
    <source>
        <strain evidence="1">FPL87.14</strain>
    </source>
</reference>
<sequence length="64" mass="7390">MDALSVQLNRGNFYGAPFPPWVQGSKPGWYYGDHPERVPPFFPGLPWLKDSVSLSHSHFHRDEH</sequence>
<proteinExistence type="predicted"/>
<name>A0AA39J5C1_9AGAR</name>
<gene>
    <name evidence="1" type="ORF">EV421DRAFT_1716457</name>
</gene>
<evidence type="ECO:0000313" key="2">
    <source>
        <dbReference type="Proteomes" id="UP001175226"/>
    </source>
</evidence>
<dbReference type="Proteomes" id="UP001175226">
    <property type="component" value="Unassembled WGS sequence"/>
</dbReference>
<accession>A0AA39J5C1</accession>